<dbReference type="InterPro" id="IPR002583">
    <property type="entry name" value="Ribosomal_bS20"/>
</dbReference>
<evidence type="ECO:0000313" key="8">
    <source>
        <dbReference type="EMBL" id="UWD34170.1"/>
    </source>
</evidence>
<dbReference type="NCBIfam" id="TIGR00029">
    <property type="entry name" value="S20"/>
    <property type="match status" value="1"/>
</dbReference>
<evidence type="ECO:0000256" key="1">
    <source>
        <dbReference type="ARBA" id="ARBA00007634"/>
    </source>
</evidence>
<sequence length="91" mass="10058">MANIKSKITRIKTNEKSRIRNNAIKSRVRGAIKKAKLAVMENSANVNELIAKAHKEINTAVSKGVLHKNNGSRKNSRLDAFVNKHLNANVA</sequence>
<proteinExistence type="inferred from homology"/>
<protein>
    <recommendedName>
        <fullName evidence="6 7">Small ribosomal subunit protein bS20</fullName>
    </recommendedName>
</protein>
<evidence type="ECO:0000256" key="4">
    <source>
        <dbReference type="ARBA" id="ARBA00022980"/>
    </source>
</evidence>
<comment type="similarity">
    <text evidence="1 7">Belongs to the bacterial ribosomal protein bS20 family.</text>
</comment>
<accession>A0ABY5TUB1</accession>
<keyword evidence="3 7" id="KW-0694">RNA-binding</keyword>
<dbReference type="Pfam" id="PF01649">
    <property type="entry name" value="Ribosomal_S20p"/>
    <property type="match status" value="1"/>
</dbReference>
<comment type="function">
    <text evidence="7">Binds directly to 16S ribosomal RNA.</text>
</comment>
<dbReference type="PANTHER" id="PTHR33398">
    <property type="entry name" value="30S RIBOSOMAL PROTEIN S20"/>
    <property type="match status" value="1"/>
</dbReference>
<dbReference type="SUPFAM" id="SSF46992">
    <property type="entry name" value="Ribosomal protein S20"/>
    <property type="match status" value="1"/>
</dbReference>
<reference evidence="8" key="1">
    <citation type="submission" date="2022-08" db="EMBL/GenBank/DDBJ databases">
        <title>Complete genome sequence of Mycoplasma molare type strain H 542.</title>
        <authorList>
            <person name="Spergser J."/>
        </authorList>
    </citation>
    <scope>NUCLEOTIDE SEQUENCE</scope>
    <source>
        <strain evidence="8">H 542</strain>
    </source>
</reference>
<evidence type="ECO:0000313" key="9">
    <source>
        <dbReference type="Proteomes" id="UP001058364"/>
    </source>
</evidence>
<dbReference type="PANTHER" id="PTHR33398:SF1">
    <property type="entry name" value="SMALL RIBOSOMAL SUBUNIT PROTEIN BS20C"/>
    <property type="match status" value="1"/>
</dbReference>
<name>A0ABY5TUB1_9BACT</name>
<keyword evidence="9" id="KW-1185">Reference proteome</keyword>
<organism evidence="8 9">
    <name type="scientific">Mesomycoplasma molare</name>
    <dbReference type="NCBI Taxonomy" id="171288"/>
    <lineage>
        <taxon>Bacteria</taxon>
        <taxon>Bacillati</taxon>
        <taxon>Mycoplasmatota</taxon>
        <taxon>Mycoplasmoidales</taxon>
        <taxon>Metamycoplasmataceae</taxon>
        <taxon>Mesomycoplasma</taxon>
    </lineage>
</organism>
<dbReference type="InterPro" id="IPR036510">
    <property type="entry name" value="Ribosomal_bS20_sf"/>
</dbReference>
<keyword evidence="2 7" id="KW-0699">rRNA-binding</keyword>
<keyword evidence="5 7" id="KW-0687">Ribonucleoprotein</keyword>
<dbReference type="GO" id="GO:0005840">
    <property type="term" value="C:ribosome"/>
    <property type="evidence" value="ECO:0007669"/>
    <property type="project" value="UniProtKB-KW"/>
</dbReference>
<evidence type="ECO:0000256" key="5">
    <source>
        <dbReference type="ARBA" id="ARBA00023274"/>
    </source>
</evidence>
<dbReference type="EMBL" id="CP103423">
    <property type="protein sequence ID" value="UWD34170.1"/>
    <property type="molecule type" value="Genomic_DNA"/>
</dbReference>
<dbReference type="Gene3D" id="1.20.58.110">
    <property type="entry name" value="Ribosomal protein S20"/>
    <property type="match status" value="1"/>
</dbReference>
<gene>
    <name evidence="7 8" type="primary">rpsT</name>
    <name evidence="8" type="ORF">NX772_03750</name>
</gene>
<evidence type="ECO:0000256" key="2">
    <source>
        <dbReference type="ARBA" id="ARBA00022730"/>
    </source>
</evidence>
<keyword evidence="4 7" id="KW-0689">Ribosomal protein</keyword>
<evidence type="ECO:0000256" key="3">
    <source>
        <dbReference type="ARBA" id="ARBA00022884"/>
    </source>
</evidence>
<dbReference type="Proteomes" id="UP001058364">
    <property type="component" value="Chromosome"/>
</dbReference>
<evidence type="ECO:0000256" key="7">
    <source>
        <dbReference type="HAMAP-Rule" id="MF_00500"/>
    </source>
</evidence>
<evidence type="ECO:0000256" key="6">
    <source>
        <dbReference type="ARBA" id="ARBA00035136"/>
    </source>
</evidence>
<dbReference type="HAMAP" id="MF_00500">
    <property type="entry name" value="Ribosomal_bS20"/>
    <property type="match status" value="1"/>
</dbReference>
<dbReference type="RefSeq" id="WP_027123594.1">
    <property type="nucleotide sequence ID" value="NZ_CP103423.1"/>
</dbReference>